<dbReference type="InterPro" id="IPR000792">
    <property type="entry name" value="Tscrpt_reg_LuxR_C"/>
</dbReference>
<dbReference type="SUPFAM" id="SSF55781">
    <property type="entry name" value="GAF domain-like"/>
    <property type="match status" value="1"/>
</dbReference>
<evidence type="ECO:0000313" key="6">
    <source>
        <dbReference type="Proteomes" id="UP001602013"/>
    </source>
</evidence>
<proteinExistence type="predicted"/>
<dbReference type="Pfam" id="PF00196">
    <property type="entry name" value="GerE"/>
    <property type="match status" value="1"/>
</dbReference>
<dbReference type="InterPro" id="IPR036388">
    <property type="entry name" value="WH-like_DNA-bd_sf"/>
</dbReference>
<feature type="domain" description="HTH luxR-type" evidence="4">
    <location>
        <begin position="218"/>
        <end position="283"/>
    </location>
</feature>
<dbReference type="InterPro" id="IPR029016">
    <property type="entry name" value="GAF-like_dom_sf"/>
</dbReference>
<keyword evidence="3" id="KW-0804">Transcription</keyword>
<evidence type="ECO:0000256" key="2">
    <source>
        <dbReference type="ARBA" id="ARBA00023125"/>
    </source>
</evidence>
<dbReference type="InterPro" id="IPR016032">
    <property type="entry name" value="Sig_transdc_resp-reg_C-effctor"/>
</dbReference>
<evidence type="ECO:0000256" key="3">
    <source>
        <dbReference type="ARBA" id="ARBA00023163"/>
    </source>
</evidence>
<dbReference type="SMART" id="SM00421">
    <property type="entry name" value="HTH_LUXR"/>
    <property type="match status" value="1"/>
</dbReference>
<organism evidence="5 6">
    <name type="scientific">Microtetraspora malaysiensis</name>
    <dbReference type="NCBI Taxonomy" id="161358"/>
    <lineage>
        <taxon>Bacteria</taxon>
        <taxon>Bacillati</taxon>
        <taxon>Actinomycetota</taxon>
        <taxon>Actinomycetes</taxon>
        <taxon>Streptosporangiales</taxon>
        <taxon>Streptosporangiaceae</taxon>
        <taxon>Microtetraspora</taxon>
    </lineage>
</organism>
<gene>
    <name evidence="5" type="ORF">ACFYXI_34320</name>
</gene>
<dbReference type="Gene3D" id="3.30.450.40">
    <property type="match status" value="1"/>
</dbReference>
<evidence type="ECO:0000256" key="1">
    <source>
        <dbReference type="ARBA" id="ARBA00023015"/>
    </source>
</evidence>
<dbReference type="SUPFAM" id="SSF46894">
    <property type="entry name" value="C-terminal effector domain of the bipartite response regulators"/>
    <property type="match status" value="1"/>
</dbReference>
<evidence type="ECO:0000313" key="5">
    <source>
        <dbReference type="EMBL" id="MFF3670675.1"/>
    </source>
</evidence>
<dbReference type="PANTHER" id="PTHR44688">
    <property type="entry name" value="DNA-BINDING TRANSCRIPTIONAL ACTIVATOR DEVR_DOSR"/>
    <property type="match status" value="1"/>
</dbReference>
<protein>
    <submittedName>
        <fullName evidence="5">Response regulator transcription factor</fullName>
    </submittedName>
</protein>
<dbReference type="PRINTS" id="PR00038">
    <property type="entry name" value="HTHLUXR"/>
</dbReference>
<dbReference type="CDD" id="cd06170">
    <property type="entry name" value="LuxR_C_like"/>
    <property type="match status" value="1"/>
</dbReference>
<accession>A0ABW6T064</accession>
<dbReference type="EMBL" id="JBIASD010000034">
    <property type="protein sequence ID" value="MFF3670675.1"/>
    <property type="molecule type" value="Genomic_DNA"/>
</dbReference>
<reference evidence="5 6" key="1">
    <citation type="submission" date="2024-10" db="EMBL/GenBank/DDBJ databases">
        <title>The Natural Products Discovery Center: Release of the First 8490 Sequenced Strains for Exploring Actinobacteria Biosynthetic Diversity.</title>
        <authorList>
            <person name="Kalkreuter E."/>
            <person name="Kautsar S.A."/>
            <person name="Yang D."/>
            <person name="Bader C.D."/>
            <person name="Teijaro C.N."/>
            <person name="Fluegel L."/>
            <person name="Davis C.M."/>
            <person name="Simpson J.R."/>
            <person name="Lauterbach L."/>
            <person name="Steele A.D."/>
            <person name="Gui C."/>
            <person name="Meng S."/>
            <person name="Li G."/>
            <person name="Viehrig K."/>
            <person name="Ye F."/>
            <person name="Su P."/>
            <person name="Kiefer A.F."/>
            <person name="Nichols A."/>
            <person name="Cepeda A.J."/>
            <person name="Yan W."/>
            <person name="Fan B."/>
            <person name="Jiang Y."/>
            <person name="Adhikari A."/>
            <person name="Zheng C.-J."/>
            <person name="Schuster L."/>
            <person name="Cowan T.M."/>
            <person name="Smanski M.J."/>
            <person name="Chevrette M.G."/>
            <person name="De Carvalho L.P.S."/>
            <person name="Shen B."/>
        </authorList>
    </citation>
    <scope>NUCLEOTIDE SEQUENCE [LARGE SCALE GENOMIC DNA]</scope>
    <source>
        <strain evidence="5 6">NPDC002173</strain>
    </source>
</reference>
<dbReference type="Gene3D" id="1.10.10.10">
    <property type="entry name" value="Winged helix-like DNA-binding domain superfamily/Winged helix DNA-binding domain"/>
    <property type="match status" value="1"/>
</dbReference>
<keyword evidence="2" id="KW-0238">DNA-binding</keyword>
<dbReference type="Proteomes" id="UP001602013">
    <property type="component" value="Unassembled WGS sequence"/>
</dbReference>
<sequence length="286" mass="30178">MVPLHSQASPDVPRMWGQELRSLREATGAPIAFGGPVTDGGLRLQHFDGTRTGLLSGLAISLGAGVGGRALGERQVVGVDDYRTAHDISHDYDVPVLTEGIRATVAAPVVVGAAVRGVIYAALRESPGLGDRLKTATSAAARALARKLAVEDEIDRRVAARLATVERTRARALERLRKVHSGLHALHRSTSDEALRERIAALLDEASGPPAPAPSGQASGEVPVLSARELAVLSLVATGRTYASVAADLGISPMTVKSYMRDILLRLDAHTRHEAVVVARRHGLIP</sequence>
<name>A0ABW6T064_9ACTN</name>
<dbReference type="PANTHER" id="PTHR44688:SF16">
    <property type="entry name" value="DNA-BINDING TRANSCRIPTIONAL ACTIVATOR DEVR_DOSR"/>
    <property type="match status" value="1"/>
</dbReference>
<dbReference type="RefSeq" id="WP_387416885.1">
    <property type="nucleotide sequence ID" value="NZ_JBIASD010000034.1"/>
</dbReference>
<comment type="caution">
    <text evidence="5">The sequence shown here is derived from an EMBL/GenBank/DDBJ whole genome shotgun (WGS) entry which is preliminary data.</text>
</comment>
<dbReference type="PROSITE" id="PS50043">
    <property type="entry name" value="HTH_LUXR_2"/>
    <property type="match status" value="1"/>
</dbReference>
<evidence type="ECO:0000259" key="4">
    <source>
        <dbReference type="PROSITE" id="PS50043"/>
    </source>
</evidence>
<keyword evidence="1" id="KW-0805">Transcription regulation</keyword>
<keyword evidence="6" id="KW-1185">Reference proteome</keyword>